<name>A0A3Q2YCX0_HIPCM</name>
<organism evidence="2 3">
    <name type="scientific">Hippocampus comes</name>
    <name type="common">Tiger tail seahorse</name>
    <dbReference type="NCBI Taxonomy" id="109280"/>
    <lineage>
        <taxon>Eukaryota</taxon>
        <taxon>Metazoa</taxon>
        <taxon>Chordata</taxon>
        <taxon>Craniata</taxon>
        <taxon>Vertebrata</taxon>
        <taxon>Euteleostomi</taxon>
        <taxon>Actinopterygii</taxon>
        <taxon>Neopterygii</taxon>
        <taxon>Teleostei</taxon>
        <taxon>Neoteleostei</taxon>
        <taxon>Acanthomorphata</taxon>
        <taxon>Syngnathiaria</taxon>
        <taxon>Syngnathiformes</taxon>
        <taxon>Syngnathoidei</taxon>
        <taxon>Syngnathidae</taxon>
        <taxon>Hippocampus</taxon>
    </lineage>
</organism>
<keyword evidence="3" id="KW-1185">Reference proteome</keyword>
<accession>A0A3Q2YCX0</accession>
<dbReference type="AlphaFoldDB" id="A0A3Q2YCX0"/>
<reference evidence="2" key="1">
    <citation type="submission" date="2025-08" db="UniProtKB">
        <authorList>
            <consortium name="Ensembl"/>
        </authorList>
    </citation>
    <scope>IDENTIFICATION</scope>
</reference>
<protein>
    <recommendedName>
        <fullName evidence="4">Secreted protein</fullName>
    </recommendedName>
</protein>
<proteinExistence type="predicted"/>
<keyword evidence="1" id="KW-0732">Signal</keyword>
<feature type="signal peptide" evidence="1">
    <location>
        <begin position="1"/>
        <end position="23"/>
    </location>
</feature>
<dbReference type="Ensembl" id="ENSHCOT00000028220.1">
    <property type="protein sequence ID" value="ENSHCOP00000015814.1"/>
    <property type="gene ID" value="ENSHCOG00000019495.1"/>
</dbReference>
<evidence type="ECO:0000313" key="2">
    <source>
        <dbReference type="Ensembl" id="ENSHCOP00000015814.1"/>
    </source>
</evidence>
<dbReference type="Proteomes" id="UP000264820">
    <property type="component" value="Unplaced"/>
</dbReference>
<evidence type="ECO:0000313" key="3">
    <source>
        <dbReference type="Proteomes" id="UP000264820"/>
    </source>
</evidence>
<evidence type="ECO:0008006" key="4">
    <source>
        <dbReference type="Google" id="ProtNLM"/>
    </source>
</evidence>
<feature type="chain" id="PRO_5018684571" description="Secreted protein" evidence="1">
    <location>
        <begin position="24"/>
        <end position="84"/>
    </location>
</feature>
<evidence type="ECO:0000256" key="1">
    <source>
        <dbReference type="SAM" id="SignalP"/>
    </source>
</evidence>
<dbReference type="PROSITE" id="PS51257">
    <property type="entry name" value="PROKAR_LIPOPROTEIN"/>
    <property type="match status" value="1"/>
</dbReference>
<reference evidence="2" key="2">
    <citation type="submission" date="2025-09" db="UniProtKB">
        <authorList>
            <consortium name="Ensembl"/>
        </authorList>
    </citation>
    <scope>IDENTIFICATION</scope>
</reference>
<sequence length="84" mass="9441">MFGRLTTLLRGLTFISLPSGTSCFVSVAWPQGLRKTLMRILGLRFSDLGLSRDVSVCPPVWRTCLLPLKCNYTFRTNTESTVSR</sequence>